<protein>
    <submittedName>
        <fullName evidence="1">Uncharacterized protein</fullName>
    </submittedName>
</protein>
<evidence type="ECO:0000313" key="2">
    <source>
        <dbReference type="EMBL" id="SUV17097.1"/>
    </source>
</evidence>
<dbReference type="AlphaFoldDB" id="A0A2S0K161"/>
<name>A0A2S0K161_LYSSH</name>
<evidence type="ECO:0000313" key="1">
    <source>
        <dbReference type="EMBL" id="AVK97049.1"/>
    </source>
</evidence>
<reference evidence="1 3" key="1">
    <citation type="submission" date="2017-03" db="EMBL/GenBank/DDBJ databases">
        <title>The whole genome sequencing and assembly of Lysinibacillus sphaericus DSM 28T strain.</title>
        <authorList>
            <person name="Lee Y.-J."/>
            <person name="Yi H."/>
            <person name="Bahn Y.-S."/>
            <person name="Kim J.F."/>
            <person name="Lee D.-W."/>
        </authorList>
    </citation>
    <scope>NUCLEOTIDE SEQUENCE [LARGE SCALE GENOMIC DNA]</scope>
    <source>
        <strain evidence="1 3">DSM 28</strain>
    </source>
</reference>
<organism evidence="1 3">
    <name type="scientific">Lysinibacillus sphaericus</name>
    <name type="common">Bacillus sphaericus</name>
    <dbReference type="NCBI Taxonomy" id="1421"/>
    <lineage>
        <taxon>Bacteria</taxon>
        <taxon>Bacillati</taxon>
        <taxon>Bacillota</taxon>
        <taxon>Bacilli</taxon>
        <taxon>Bacillales</taxon>
        <taxon>Bacillaceae</taxon>
        <taxon>Lysinibacillus</taxon>
    </lineage>
</organism>
<dbReference type="Proteomes" id="UP000255295">
    <property type="component" value="Unassembled WGS sequence"/>
</dbReference>
<sequence length="113" mass="13154">MKGYGFSPSTTKVFLKNDKKAKQQSNSVFVRQLRIPIATNKKSTAKNLMNHQTALKVAYFVNMPLAPINDLPNSIIKNGCKVRNCYHSEKQIARWLVKKSEYNRARHKLHRYY</sequence>
<accession>A0A2S0K161</accession>
<reference evidence="2 4" key="2">
    <citation type="submission" date="2018-06" db="EMBL/GenBank/DDBJ databases">
        <authorList>
            <consortium name="Pathogen Informatics"/>
            <person name="Doyle S."/>
        </authorList>
    </citation>
    <scope>NUCLEOTIDE SEQUENCE [LARGE SCALE GENOMIC DNA]</scope>
    <source>
        <strain evidence="2 4">NCTC10338</strain>
    </source>
</reference>
<dbReference type="EMBL" id="UFSZ01000001">
    <property type="protein sequence ID" value="SUV17097.1"/>
    <property type="molecule type" value="Genomic_DNA"/>
</dbReference>
<gene>
    <name evidence="1" type="ORF">LS41612_12620</name>
    <name evidence="2" type="ORF">NCTC10338_02185</name>
</gene>
<evidence type="ECO:0000313" key="4">
    <source>
        <dbReference type="Proteomes" id="UP000255295"/>
    </source>
</evidence>
<dbReference type="GeneID" id="48277045"/>
<dbReference type="RefSeq" id="WP_024361807.1">
    <property type="nucleotide sequence ID" value="NZ_BJNS01000007.1"/>
</dbReference>
<evidence type="ECO:0000313" key="3">
    <source>
        <dbReference type="Proteomes" id="UP000238825"/>
    </source>
</evidence>
<proteinExistence type="predicted"/>
<dbReference type="EMBL" id="CP019980">
    <property type="protein sequence ID" value="AVK97049.1"/>
    <property type="molecule type" value="Genomic_DNA"/>
</dbReference>
<dbReference type="Proteomes" id="UP000238825">
    <property type="component" value="Chromosome"/>
</dbReference>